<feature type="signal peptide" evidence="2">
    <location>
        <begin position="1"/>
        <end position="24"/>
    </location>
</feature>
<reference evidence="3" key="1">
    <citation type="submission" date="2013-04" db="EMBL/GenBank/DDBJ databases">
        <title>The genome sequencing project of 58 acetic acid bacteria.</title>
        <authorList>
            <person name="Okamoto-Kainuma A."/>
            <person name="Ishikawa M."/>
            <person name="Umino S."/>
            <person name="Koizumi Y."/>
            <person name="Shiwa Y."/>
            <person name="Yoshikawa H."/>
            <person name="Matsutani M."/>
            <person name="Matsushita K."/>
        </authorList>
    </citation>
    <scope>NUCLEOTIDE SEQUENCE</scope>
    <source>
        <strain evidence="3">NRIC 0535</strain>
    </source>
</reference>
<organism evidence="3 4">
    <name type="scientific">Asaia krungthepensis NRIC 0535</name>
    <dbReference type="NCBI Taxonomy" id="1307925"/>
    <lineage>
        <taxon>Bacteria</taxon>
        <taxon>Pseudomonadati</taxon>
        <taxon>Pseudomonadota</taxon>
        <taxon>Alphaproteobacteria</taxon>
        <taxon>Acetobacterales</taxon>
        <taxon>Acetobacteraceae</taxon>
        <taxon>Asaia</taxon>
    </lineage>
</organism>
<dbReference type="PANTHER" id="PTHR38102:SF1">
    <property type="entry name" value="PERIPLASMIC CHAPERONE SPY"/>
    <property type="match status" value="1"/>
</dbReference>
<dbReference type="PANTHER" id="PTHR38102">
    <property type="entry name" value="PERIPLASMIC CHAPERONE SPY"/>
    <property type="match status" value="1"/>
</dbReference>
<feature type="chain" id="PRO_5045708848" description="Periplasmic heavy metal sensor" evidence="2">
    <location>
        <begin position="25"/>
        <end position="181"/>
    </location>
</feature>
<name>A0ABQ0Q206_9PROT</name>
<dbReference type="Pfam" id="PF13801">
    <property type="entry name" value="Metal_resist"/>
    <property type="match status" value="1"/>
</dbReference>
<dbReference type="Proteomes" id="UP001062776">
    <property type="component" value="Unassembled WGS sequence"/>
</dbReference>
<evidence type="ECO:0000313" key="3">
    <source>
        <dbReference type="EMBL" id="GBQ87574.1"/>
    </source>
</evidence>
<protein>
    <recommendedName>
        <fullName evidence="5">Periplasmic heavy metal sensor</fullName>
    </recommendedName>
</protein>
<sequence>MISKKTFCLLSLAAAPSFMALAHAHGPAPAPGPGGPIAPPPGHMGMMMPPPLMGMLRGVDLTKEQRDKIHAMMHAHRQERRDAMHQRRDLDGQIGALLMAKGPVDKAKLDGLIKQKEALNAKDEEAMAADAVAIHDILTPEQLDKVRTTQEKLDALEAQIRDLMRPPHAKNAADKDDDDAP</sequence>
<comment type="caution">
    <text evidence="3">The sequence shown here is derived from an EMBL/GenBank/DDBJ whole genome shotgun (WGS) entry which is preliminary data.</text>
</comment>
<feature type="region of interest" description="Disordered" evidence="1">
    <location>
        <begin position="160"/>
        <end position="181"/>
    </location>
</feature>
<dbReference type="Gene3D" id="1.20.120.1490">
    <property type="match status" value="1"/>
</dbReference>
<gene>
    <name evidence="3" type="ORF">AA0535_1316</name>
</gene>
<dbReference type="InterPro" id="IPR052211">
    <property type="entry name" value="Cpx_auxiliary_protein"/>
</dbReference>
<evidence type="ECO:0000256" key="2">
    <source>
        <dbReference type="SAM" id="SignalP"/>
    </source>
</evidence>
<dbReference type="EMBL" id="BAPV01000009">
    <property type="protein sequence ID" value="GBQ87574.1"/>
    <property type="molecule type" value="Genomic_DNA"/>
</dbReference>
<keyword evidence="2" id="KW-0732">Signal</keyword>
<evidence type="ECO:0008006" key="5">
    <source>
        <dbReference type="Google" id="ProtNLM"/>
    </source>
</evidence>
<dbReference type="RefSeq" id="WP_264815153.1">
    <property type="nucleotide sequence ID" value="NZ_BAPV01000009.1"/>
</dbReference>
<proteinExistence type="predicted"/>
<evidence type="ECO:0000256" key="1">
    <source>
        <dbReference type="SAM" id="MobiDB-lite"/>
    </source>
</evidence>
<accession>A0ABQ0Q206</accession>
<dbReference type="InterPro" id="IPR025961">
    <property type="entry name" value="Metal_resist"/>
</dbReference>
<keyword evidence="4" id="KW-1185">Reference proteome</keyword>
<evidence type="ECO:0000313" key="4">
    <source>
        <dbReference type="Proteomes" id="UP001062776"/>
    </source>
</evidence>